<dbReference type="AlphaFoldDB" id="A0AAD1Y3I3"/>
<proteinExistence type="predicted"/>
<keyword evidence="2" id="KW-1185">Reference proteome</keyword>
<dbReference type="Proteomes" id="UP001295684">
    <property type="component" value="Unassembled WGS sequence"/>
</dbReference>
<accession>A0AAD1Y3I3</accession>
<dbReference type="EMBL" id="CAMPGE010025596">
    <property type="protein sequence ID" value="CAI2383335.1"/>
    <property type="molecule type" value="Genomic_DNA"/>
</dbReference>
<sequence length="123" mass="14514">MKSKISKTAKKRQKSISFEEFMMKSGHKDSAPMYTTFKKKPVRETSKPKKFEMMMSEGMQMIDKALGQFEEWDKNSLSQPFGKLPDKKAQTTRKSIFFTQIPQHTQRFPSPFKLEDYSMTQKR</sequence>
<comment type="caution">
    <text evidence="1">The sequence shown here is derived from an EMBL/GenBank/DDBJ whole genome shotgun (WGS) entry which is preliminary data.</text>
</comment>
<evidence type="ECO:0000313" key="2">
    <source>
        <dbReference type="Proteomes" id="UP001295684"/>
    </source>
</evidence>
<gene>
    <name evidence="1" type="ORF">ECRASSUSDP1_LOCUS24834</name>
</gene>
<organism evidence="1 2">
    <name type="scientific">Euplotes crassus</name>
    <dbReference type="NCBI Taxonomy" id="5936"/>
    <lineage>
        <taxon>Eukaryota</taxon>
        <taxon>Sar</taxon>
        <taxon>Alveolata</taxon>
        <taxon>Ciliophora</taxon>
        <taxon>Intramacronucleata</taxon>
        <taxon>Spirotrichea</taxon>
        <taxon>Hypotrichia</taxon>
        <taxon>Euplotida</taxon>
        <taxon>Euplotidae</taxon>
        <taxon>Moneuplotes</taxon>
    </lineage>
</organism>
<name>A0AAD1Y3I3_EUPCR</name>
<protein>
    <submittedName>
        <fullName evidence="1">Uncharacterized protein</fullName>
    </submittedName>
</protein>
<reference evidence="1" key="1">
    <citation type="submission" date="2023-07" db="EMBL/GenBank/DDBJ databases">
        <authorList>
            <consortium name="AG Swart"/>
            <person name="Singh M."/>
            <person name="Singh A."/>
            <person name="Seah K."/>
            <person name="Emmerich C."/>
        </authorList>
    </citation>
    <scope>NUCLEOTIDE SEQUENCE</scope>
    <source>
        <strain evidence="1">DP1</strain>
    </source>
</reference>
<evidence type="ECO:0000313" key="1">
    <source>
        <dbReference type="EMBL" id="CAI2383335.1"/>
    </source>
</evidence>